<name>A0A5N4A341_PHOPY</name>
<evidence type="ECO:0000313" key="2">
    <source>
        <dbReference type="Proteomes" id="UP000327044"/>
    </source>
</evidence>
<keyword evidence="2" id="KW-1185">Reference proteome</keyword>
<dbReference type="AlphaFoldDB" id="A0A5N4A341"/>
<protein>
    <submittedName>
        <fullName evidence="1">Uncharacterized protein</fullName>
    </submittedName>
</protein>
<sequence length="84" mass="9928">MRMRVHRARVESSPTTNILERKLGWRLQHHNRVIVPTMAADYAAVVVKVESKKEEPNLKVEPKEEDDINLSLEEMFRLCRRMTL</sequence>
<reference evidence="1 2" key="1">
    <citation type="journal article" date="2018" name="Elife">
        <title>Firefly genomes illuminate parallel origins of bioluminescence in beetles.</title>
        <authorList>
            <person name="Fallon T.R."/>
            <person name="Lower S.E."/>
            <person name="Chang C.H."/>
            <person name="Bessho-Uehara M."/>
            <person name="Martin G.J."/>
            <person name="Bewick A.J."/>
            <person name="Behringer M."/>
            <person name="Debat H.J."/>
            <person name="Wong I."/>
            <person name="Day J.C."/>
            <person name="Suvorov A."/>
            <person name="Silva C.J."/>
            <person name="Stanger-Hall K.F."/>
            <person name="Hall D.W."/>
            <person name="Schmitz R.J."/>
            <person name="Nelson D.R."/>
            <person name="Lewis S.M."/>
            <person name="Shigenobu S."/>
            <person name="Bybee S.M."/>
            <person name="Larracuente A.M."/>
            <person name="Oba Y."/>
            <person name="Weng J.K."/>
        </authorList>
    </citation>
    <scope>NUCLEOTIDE SEQUENCE [LARGE SCALE GENOMIC DNA]</scope>
    <source>
        <strain evidence="1">1611_PpyrPB1</strain>
        <tissue evidence="1">Whole body</tissue>
    </source>
</reference>
<proteinExistence type="predicted"/>
<evidence type="ECO:0000313" key="1">
    <source>
        <dbReference type="EMBL" id="KAB0791698.1"/>
    </source>
</evidence>
<dbReference type="InParanoid" id="A0A5N4A341"/>
<accession>A0A5N4A341</accession>
<dbReference type="Proteomes" id="UP000327044">
    <property type="component" value="Unassembled WGS sequence"/>
</dbReference>
<organism evidence="1 2">
    <name type="scientific">Photinus pyralis</name>
    <name type="common">Common eastern firefly</name>
    <name type="synonym">Lampyris pyralis</name>
    <dbReference type="NCBI Taxonomy" id="7054"/>
    <lineage>
        <taxon>Eukaryota</taxon>
        <taxon>Metazoa</taxon>
        <taxon>Ecdysozoa</taxon>
        <taxon>Arthropoda</taxon>
        <taxon>Hexapoda</taxon>
        <taxon>Insecta</taxon>
        <taxon>Pterygota</taxon>
        <taxon>Neoptera</taxon>
        <taxon>Endopterygota</taxon>
        <taxon>Coleoptera</taxon>
        <taxon>Polyphaga</taxon>
        <taxon>Elateriformia</taxon>
        <taxon>Elateroidea</taxon>
        <taxon>Lampyridae</taxon>
        <taxon>Lampyrinae</taxon>
        <taxon>Photinus</taxon>
    </lineage>
</organism>
<comment type="caution">
    <text evidence="1">The sequence shown here is derived from an EMBL/GenBank/DDBJ whole genome shotgun (WGS) entry which is preliminary data.</text>
</comment>
<gene>
    <name evidence="1" type="ORF">PPYR_03498</name>
</gene>
<dbReference type="EMBL" id="VVIM01000011">
    <property type="protein sequence ID" value="KAB0791698.1"/>
    <property type="molecule type" value="Genomic_DNA"/>
</dbReference>